<dbReference type="EMBL" id="QEAM01000432">
    <property type="protein sequence ID" value="TPX39940.1"/>
    <property type="molecule type" value="Genomic_DNA"/>
</dbReference>
<feature type="chain" id="PRO_5021240216" evidence="2">
    <location>
        <begin position="20"/>
        <end position="177"/>
    </location>
</feature>
<proteinExistence type="predicted"/>
<sequence length="177" mass="18197">MKSTLIAILVSAAAALGTAQDQGQSAPSTSPTPMPNIGTHPQQEMTDESIHPAMHVAQGGQQGPPPGEGPESEFMHAAGGYGGGYGYTPYAYGLGNYANNFGLARKQFGVGSNNVVGTYYGAGIGNFANAGPYSGYGTLYKHNTHAFGAKNVIGNNNYYNAYAAAPYGGYGGYGGYF</sequence>
<gene>
    <name evidence="3" type="ORF">SeLEV6574_g06911</name>
</gene>
<comment type="caution">
    <text evidence="3">The sequence shown here is derived from an EMBL/GenBank/DDBJ whole genome shotgun (WGS) entry which is preliminary data.</text>
</comment>
<feature type="signal peptide" evidence="2">
    <location>
        <begin position="1"/>
        <end position="19"/>
    </location>
</feature>
<feature type="compositionally biased region" description="Polar residues" evidence="1">
    <location>
        <begin position="20"/>
        <end position="31"/>
    </location>
</feature>
<keyword evidence="2" id="KW-0732">Signal</keyword>
<dbReference type="VEuPathDB" id="FungiDB:SeMB42_g07776"/>
<dbReference type="Proteomes" id="UP000320475">
    <property type="component" value="Unassembled WGS sequence"/>
</dbReference>
<dbReference type="AlphaFoldDB" id="A0A507CEK1"/>
<feature type="region of interest" description="Disordered" evidence="1">
    <location>
        <begin position="18"/>
        <end position="44"/>
    </location>
</feature>
<feature type="region of interest" description="Disordered" evidence="1">
    <location>
        <begin position="56"/>
        <end position="75"/>
    </location>
</feature>
<organism evidence="3 4">
    <name type="scientific">Synchytrium endobioticum</name>
    <dbReference type="NCBI Taxonomy" id="286115"/>
    <lineage>
        <taxon>Eukaryota</taxon>
        <taxon>Fungi</taxon>
        <taxon>Fungi incertae sedis</taxon>
        <taxon>Chytridiomycota</taxon>
        <taxon>Chytridiomycota incertae sedis</taxon>
        <taxon>Chytridiomycetes</taxon>
        <taxon>Synchytriales</taxon>
        <taxon>Synchytriaceae</taxon>
        <taxon>Synchytrium</taxon>
    </lineage>
</organism>
<evidence type="ECO:0000256" key="2">
    <source>
        <dbReference type="SAM" id="SignalP"/>
    </source>
</evidence>
<evidence type="ECO:0000256" key="1">
    <source>
        <dbReference type="SAM" id="MobiDB-lite"/>
    </source>
</evidence>
<evidence type="ECO:0000313" key="3">
    <source>
        <dbReference type="EMBL" id="TPX39940.1"/>
    </source>
</evidence>
<name>A0A507CEK1_9FUNG</name>
<reference evidence="3 4" key="1">
    <citation type="journal article" date="2019" name="Sci. Rep.">
        <title>Comparative genomics of chytrid fungi reveal insights into the obligate biotrophic and pathogenic lifestyle of Synchytrium endobioticum.</title>
        <authorList>
            <person name="van de Vossenberg B.T.L.H."/>
            <person name="Warris S."/>
            <person name="Nguyen H.D.T."/>
            <person name="van Gent-Pelzer M.P.E."/>
            <person name="Joly D.L."/>
            <person name="van de Geest H.C."/>
            <person name="Bonants P.J.M."/>
            <person name="Smith D.S."/>
            <person name="Levesque C.A."/>
            <person name="van der Lee T.A.J."/>
        </authorList>
    </citation>
    <scope>NUCLEOTIDE SEQUENCE [LARGE SCALE GENOMIC DNA]</scope>
    <source>
        <strain evidence="3 4">LEV6574</strain>
    </source>
</reference>
<protein>
    <submittedName>
        <fullName evidence="3">Uncharacterized protein</fullName>
    </submittedName>
</protein>
<accession>A0A507CEK1</accession>
<evidence type="ECO:0000313" key="4">
    <source>
        <dbReference type="Proteomes" id="UP000320475"/>
    </source>
</evidence>